<dbReference type="PANTHER" id="PTHR43261:SF6">
    <property type="entry name" value="ELONGATION FACTOR G-LIKE PROTEIN"/>
    <property type="match status" value="1"/>
</dbReference>
<dbReference type="InterPro" id="IPR000795">
    <property type="entry name" value="T_Tr_GTP-bd_dom"/>
</dbReference>
<feature type="coiled-coil region" evidence="3">
    <location>
        <begin position="121"/>
        <end position="148"/>
    </location>
</feature>
<dbReference type="PANTHER" id="PTHR43261">
    <property type="entry name" value="TRANSLATION ELONGATION FACTOR G-RELATED"/>
    <property type="match status" value="1"/>
</dbReference>
<dbReference type="PATRIC" id="fig|1121328.3.peg.14"/>
<evidence type="ECO:0000256" key="3">
    <source>
        <dbReference type="SAM" id="Coils"/>
    </source>
</evidence>
<dbReference type="InterPro" id="IPR009022">
    <property type="entry name" value="EFG_III"/>
</dbReference>
<reference evidence="6 8" key="2">
    <citation type="submission" date="2016-11" db="EMBL/GenBank/DDBJ databases">
        <authorList>
            <person name="Varghese N."/>
            <person name="Submissions S."/>
        </authorList>
    </citation>
    <scope>NUCLEOTIDE SEQUENCE [LARGE SCALE GENOMIC DNA]</scope>
    <source>
        <strain evidence="6 8">DSM 7308</strain>
    </source>
</reference>
<dbReference type="NCBIfam" id="TIGR00231">
    <property type="entry name" value="small_GTP"/>
    <property type="match status" value="1"/>
</dbReference>
<dbReference type="Pfam" id="PF03764">
    <property type="entry name" value="EFG_IV"/>
    <property type="match status" value="1"/>
</dbReference>
<dbReference type="SMART" id="SM00889">
    <property type="entry name" value="EFG_IV"/>
    <property type="match status" value="1"/>
</dbReference>
<dbReference type="GO" id="GO:0032790">
    <property type="term" value="P:ribosome disassembly"/>
    <property type="evidence" value="ECO:0007669"/>
    <property type="project" value="TreeGrafter"/>
</dbReference>
<dbReference type="Gene3D" id="3.30.230.10">
    <property type="match status" value="1"/>
</dbReference>
<sequence length="646" mass="72825">MKFYESDRIRNVVVLGHGGAGKTNLLEAIYFTNNLVNRITRPSDKTNMTTSLNLSCIEWNNYKYNIIDTPGYFDFYADVVSAVNAALGAIIVVDATTDIQVGTDKAFEITDQYNIPKIIFVNKIDSEKADYKKVLDQLKNRYQNKIALFNVPINDKGKIKIIDVLDDKDYENDEYISSLKQVLMEAVAETDEQLLDKYFSGEEFTEKEFCEGLKKAILSSDIIPVVFGSTAENIGTSFILDMIYKYMPSINDIGNTTESDAFSGIVFKTFIDPFVGKISLVKVNSGTLYPDTEIYNINRSCKEKIGNLYTMRNNQSIQIQKAQAGDIVALTKLTYAQTGDTLSTDNSRSVYSKIDFPKPQIYLAIETSAKGDEEKISLGLNKIIEEDPSIQIVRNFETKEILVGGQGEIHINYIKEKLKERFGVEVNLKDPKVPYRETIKGRSDVQGKHKKQTGGHGQYADVRIIFEPCEQEFIFEEKIFGGSVPKQYIPAVEKGLKECLQSGVLAGFPVTNIKATLYDGSYHDVDSSEMAFKIAASIAFKKGMENANPVLLEPIYKLKVIVDEEYMGDIIGDINKRRGKILGMEPIGNKKQAIYAHVPQAEIFRYGIDLRSMTQAKGYFDIEFERYEEVPPHLAEKVLLALKEKR</sequence>
<dbReference type="SUPFAM" id="SSF54980">
    <property type="entry name" value="EF-G C-terminal domain-like"/>
    <property type="match status" value="2"/>
</dbReference>
<dbReference type="OrthoDB" id="9804431at2"/>
<evidence type="ECO:0000256" key="2">
    <source>
        <dbReference type="ARBA" id="ARBA00023134"/>
    </source>
</evidence>
<dbReference type="GO" id="GO:0003746">
    <property type="term" value="F:translation elongation factor activity"/>
    <property type="evidence" value="ECO:0007669"/>
    <property type="project" value="UniProtKB-KW"/>
</dbReference>
<dbReference type="Pfam" id="PF22042">
    <property type="entry name" value="EF-G_D2"/>
    <property type="match status" value="1"/>
</dbReference>
<comment type="caution">
    <text evidence="5">The sequence shown here is derived from an EMBL/GenBank/DDBJ whole genome shotgun (WGS) entry which is preliminary data.</text>
</comment>
<dbReference type="CDD" id="cd04088">
    <property type="entry name" value="EFG_mtEFG_II"/>
    <property type="match status" value="1"/>
</dbReference>
<dbReference type="InterPro" id="IPR020568">
    <property type="entry name" value="Ribosomal_Su5_D2-typ_SF"/>
</dbReference>
<dbReference type="SUPFAM" id="SSF54211">
    <property type="entry name" value="Ribosomal protein S5 domain 2-like"/>
    <property type="match status" value="1"/>
</dbReference>
<evidence type="ECO:0000313" key="5">
    <source>
        <dbReference type="EMBL" id="KXZ38941.1"/>
    </source>
</evidence>
<dbReference type="SUPFAM" id="SSF52540">
    <property type="entry name" value="P-loop containing nucleoside triphosphate hydrolases"/>
    <property type="match status" value="1"/>
</dbReference>
<keyword evidence="1" id="KW-0547">Nucleotide-binding</keyword>
<accession>A0A150FMR6</accession>
<dbReference type="InterPro" id="IPR009000">
    <property type="entry name" value="Transl_B-barrel_sf"/>
</dbReference>
<dbReference type="AlphaFoldDB" id="A0A150FMR6"/>
<dbReference type="InterPro" id="IPR053905">
    <property type="entry name" value="EF-G-like_DII"/>
</dbReference>
<dbReference type="FunFam" id="3.30.230.10:FF:000003">
    <property type="entry name" value="Elongation factor G"/>
    <property type="match status" value="1"/>
</dbReference>
<dbReference type="InterPro" id="IPR047872">
    <property type="entry name" value="EFG_IV"/>
</dbReference>
<dbReference type="Proteomes" id="UP000323392">
    <property type="component" value="Unassembled WGS sequence"/>
</dbReference>
<dbReference type="PRINTS" id="PR01037">
    <property type="entry name" value="TCRTETOQM"/>
</dbReference>
<keyword evidence="8" id="KW-1185">Reference proteome</keyword>
<dbReference type="InterPro" id="IPR014721">
    <property type="entry name" value="Ribsml_uS5_D2-typ_fold_subgr"/>
</dbReference>
<dbReference type="InterPro" id="IPR041095">
    <property type="entry name" value="EFG_II"/>
</dbReference>
<dbReference type="Gene3D" id="3.30.70.870">
    <property type="entry name" value="Elongation Factor G (Translational Gtpase), domain 3"/>
    <property type="match status" value="1"/>
</dbReference>
<organism evidence="5 7">
    <name type="scientific">Alkalithermobacter thermoalcaliphilus JW-YL-7 = DSM 7308</name>
    <dbReference type="NCBI Taxonomy" id="1121328"/>
    <lineage>
        <taxon>Bacteria</taxon>
        <taxon>Bacillati</taxon>
        <taxon>Bacillota</taxon>
        <taxon>Clostridia</taxon>
        <taxon>Peptostreptococcales</taxon>
        <taxon>Tepidibacteraceae</taxon>
        <taxon>Alkalithermobacter</taxon>
    </lineage>
</organism>
<dbReference type="SUPFAM" id="SSF50447">
    <property type="entry name" value="Translation proteins"/>
    <property type="match status" value="1"/>
</dbReference>
<feature type="domain" description="Tr-type G" evidence="4">
    <location>
        <begin position="7"/>
        <end position="252"/>
    </location>
</feature>
<dbReference type="InterPro" id="IPR005225">
    <property type="entry name" value="Small_GTP-bd"/>
</dbReference>
<evidence type="ECO:0000256" key="1">
    <source>
        <dbReference type="ARBA" id="ARBA00022741"/>
    </source>
</evidence>
<dbReference type="EMBL" id="LSFY01000001">
    <property type="protein sequence ID" value="KXZ38941.1"/>
    <property type="molecule type" value="Genomic_DNA"/>
</dbReference>
<dbReference type="NCBIfam" id="NF009381">
    <property type="entry name" value="PRK12740.1-5"/>
    <property type="match status" value="1"/>
</dbReference>
<dbReference type="Gene3D" id="3.30.70.240">
    <property type="match status" value="1"/>
</dbReference>
<dbReference type="InterPro" id="IPR027417">
    <property type="entry name" value="P-loop_NTPase"/>
</dbReference>
<dbReference type="InterPro" id="IPR035647">
    <property type="entry name" value="EFG_III/V"/>
</dbReference>
<keyword evidence="2" id="KW-0342">GTP-binding</keyword>
<dbReference type="SMART" id="SM00838">
    <property type="entry name" value="EFG_C"/>
    <property type="match status" value="1"/>
</dbReference>
<dbReference type="CDD" id="cd16262">
    <property type="entry name" value="EFG_III"/>
    <property type="match status" value="1"/>
</dbReference>
<name>A0A150FMR6_CLOPD</name>
<dbReference type="FunFam" id="3.30.70.240:FF:000001">
    <property type="entry name" value="Elongation factor G"/>
    <property type="match status" value="1"/>
</dbReference>
<dbReference type="PRINTS" id="PR00315">
    <property type="entry name" value="ELONGATNFCT"/>
</dbReference>
<dbReference type="CDD" id="cd03713">
    <property type="entry name" value="EFG_mtEFG_C"/>
    <property type="match status" value="1"/>
</dbReference>
<keyword evidence="6" id="KW-0251">Elongation factor</keyword>
<proteinExistence type="predicted"/>
<dbReference type="RefSeq" id="WP_066067226.1">
    <property type="nucleotide sequence ID" value="NZ_FRBG01000019.1"/>
</dbReference>
<dbReference type="STRING" id="1121328.JWYL7_0014"/>
<keyword evidence="6" id="KW-0648">Protein biosynthesis</keyword>
<dbReference type="Pfam" id="PF00679">
    <property type="entry name" value="EFG_C"/>
    <property type="match status" value="1"/>
</dbReference>
<evidence type="ECO:0000313" key="7">
    <source>
        <dbReference type="Proteomes" id="UP000092605"/>
    </source>
</evidence>
<dbReference type="Proteomes" id="UP000092605">
    <property type="component" value="Unassembled WGS sequence"/>
</dbReference>
<evidence type="ECO:0000259" key="4">
    <source>
        <dbReference type="PROSITE" id="PS51722"/>
    </source>
</evidence>
<dbReference type="Pfam" id="PF14492">
    <property type="entry name" value="EFG_III"/>
    <property type="match status" value="1"/>
</dbReference>
<dbReference type="EMBL" id="FRBG01000019">
    <property type="protein sequence ID" value="SHL26804.1"/>
    <property type="molecule type" value="Genomic_DNA"/>
</dbReference>
<reference evidence="5 7" key="1">
    <citation type="submission" date="2016-02" db="EMBL/GenBank/DDBJ databases">
        <title>Draft genome sequence for Clostridium paradoxum JW-YL-7.</title>
        <authorList>
            <person name="Utturkar S.M."/>
            <person name="Lancaster A."/>
            <person name="Poole F.L."/>
            <person name="Adams M.W."/>
            <person name="Brown S.D."/>
        </authorList>
    </citation>
    <scope>NUCLEOTIDE SEQUENCE [LARGE SCALE GENOMIC DNA]</scope>
    <source>
        <strain evidence="5 7">JW-YL-7</strain>
    </source>
</reference>
<dbReference type="InterPro" id="IPR005517">
    <property type="entry name" value="Transl_elong_EFG/EF2_IV"/>
</dbReference>
<dbReference type="Gene3D" id="3.40.50.300">
    <property type="entry name" value="P-loop containing nucleotide triphosphate hydrolases"/>
    <property type="match status" value="1"/>
</dbReference>
<dbReference type="Pfam" id="PF00009">
    <property type="entry name" value="GTP_EFTU"/>
    <property type="match status" value="1"/>
</dbReference>
<dbReference type="InterPro" id="IPR035649">
    <property type="entry name" value="EFG_V"/>
</dbReference>
<evidence type="ECO:0000313" key="8">
    <source>
        <dbReference type="Proteomes" id="UP000323392"/>
    </source>
</evidence>
<keyword evidence="3" id="KW-0175">Coiled coil</keyword>
<dbReference type="GO" id="GO:0005525">
    <property type="term" value="F:GTP binding"/>
    <property type="evidence" value="ECO:0007669"/>
    <property type="project" value="UniProtKB-KW"/>
</dbReference>
<gene>
    <name evidence="5" type="ORF">JWYL7_0014</name>
    <name evidence="6" type="ORF">SAMN05661008_01777</name>
</gene>
<dbReference type="CDD" id="cd01434">
    <property type="entry name" value="EFG_mtEFG1_IV"/>
    <property type="match status" value="1"/>
</dbReference>
<dbReference type="PROSITE" id="PS51722">
    <property type="entry name" value="G_TR_2"/>
    <property type="match status" value="1"/>
</dbReference>
<dbReference type="GO" id="GO:0003924">
    <property type="term" value="F:GTPase activity"/>
    <property type="evidence" value="ECO:0007669"/>
    <property type="project" value="InterPro"/>
</dbReference>
<protein>
    <submittedName>
        <fullName evidence="6">Elongation factor G</fullName>
    </submittedName>
    <submittedName>
        <fullName evidence="5">Small GTP-binding protein</fullName>
    </submittedName>
</protein>
<dbReference type="Gene3D" id="2.40.30.10">
    <property type="entry name" value="Translation factors"/>
    <property type="match status" value="1"/>
</dbReference>
<dbReference type="InterPro" id="IPR000640">
    <property type="entry name" value="EFG_V-like"/>
</dbReference>
<evidence type="ECO:0000313" key="6">
    <source>
        <dbReference type="EMBL" id="SHL26804.1"/>
    </source>
</evidence>